<protein>
    <recommendedName>
        <fullName evidence="9">Acetylglutamate kinase</fullName>
        <ecNumber evidence="9">2.7.2.8</ecNumber>
    </recommendedName>
    <alternativeName>
        <fullName evidence="9">N-acetyl-L-glutamate 5-phosphotransferase</fullName>
    </alternativeName>
    <alternativeName>
        <fullName evidence="9">NAG kinase</fullName>
        <shortName evidence="9">NAGK</shortName>
    </alternativeName>
</protein>
<dbReference type="RefSeq" id="WP_144885121.1">
    <property type="nucleotide sequence ID" value="NZ_VLLE01000003.1"/>
</dbReference>
<comment type="pathway">
    <text evidence="1 9">Amino-acid biosynthesis; L-arginine biosynthesis; N(2)-acetyl-L-ornithine from L-glutamate: step 2/4.</text>
</comment>
<gene>
    <name evidence="9" type="primary">argB</name>
    <name evidence="12" type="ORF">IQ13_1140</name>
</gene>
<organism evidence="12 13">
    <name type="scientific">Lacibacter cauensis</name>
    <dbReference type="NCBI Taxonomy" id="510947"/>
    <lineage>
        <taxon>Bacteria</taxon>
        <taxon>Pseudomonadati</taxon>
        <taxon>Bacteroidota</taxon>
        <taxon>Chitinophagia</taxon>
        <taxon>Chitinophagales</taxon>
        <taxon>Chitinophagaceae</taxon>
        <taxon>Lacibacter</taxon>
    </lineage>
</organism>
<evidence type="ECO:0000256" key="6">
    <source>
        <dbReference type="ARBA" id="ARBA00022777"/>
    </source>
</evidence>
<dbReference type="EC" id="2.7.2.8" evidence="9"/>
<feature type="binding site" evidence="9">
    <location>
        <begin position="183"/>
        <end position="184"/>
    </location>
    <ligand>
        <name>substrate</name>
    </ligand>
</feature>
<dbReference type="InterPro" id="IPR036393">
    <property type="entry name" value="AceGlu_kinase-like_sf"/>
</dbReference>
<dbReference type="SUPFAM" id="SSF52980">
    <property type="entry name" value="Restriction endonuclease-like"/>
    <property type="match status" value="1"/>
</dbReference>
<evidence type="ECO:0000256" key="2">
    <source>
        <dbReference type="ARBA" id="ARBA00022571"/>
    </source>
</evidence>
<dbReference type="GO" id="GO:0005737">
    <property type="term" value="C:cytoplasm"/>
    <property type="evidence" value="ECO:0007669"/>
    <property type="project" value="UniProtKB-SubCell"/>
</dbReference>
<keyword evidence="9" id="KW-0963">Cytoplasm</keyword>
<dbReference type="Gene3D" id="3.40.1160.10">
    <property type="entry name" value="Acetylglutamate kinase-like"/>
    <property type="match status" value="1"/>
</dbReference>
<keyword evidence="6 9" id="KW-0418">Kinase</keyword>
<evidence type="ECO:0000256" key="4">
    <source>
        <dbReference type="ARBA" id="ARBA00022679"/>
    </source>
</evidence>
<evidence type="ECO:0000256" key="8">
    <source>
        <dbReference type="ARBA" id="ARBA00048141"/>
    </source>
</evidence>
<dbReference type="PANTHER" id="PTHR23342:SF0">
    <property type="entry name" value="N-ACETYLGLUTAMATE SYNTHASE, MITOCHONDRIAL"/>
    <property type="match status" value="1"/>
</dbReference>
<dbReference type="InterPro" id="IPR007569">
    <property type="entry name" value="DUF559"/>
</dbReference>
<keyword evidence="5 9" id="KW-0547">Nucleotide-binding</keyword>
<dbReference type="InterPro" id="IPR004662">
    <property type="entry name" value="AcgluKinase_fam"/>
</dbReference>
<keyword evidence="3 9" id="KW-0028">Amino-acid biosynthesis</keyword>
<keyword evidence="2 9" id="KW-0055">Arginine biosynthesis</keyword>
<dbReference type="CDD" id="cd01038">
    <property type="entry name" value="Endonuclease_DUF559"/>
    <property type="match status" value="1"/>
</dbReference>
<feature type="binding site" evidence="9">
    <location>
        <position position="302"/>
    </location>
    <ligand>
        <name>substrate</name>
    </ligand>
</feature>
<dbReference type="SUPFAM" id="SSF53633">
    <property type="entry name" value="Carbamate kinase-like"/>
    <property type="match status" value="1"/>
</dbReference>
<evidence type="ECO:0000256" key="5">
    <source>
        <dbReference type="ARBA" id="ARBA00022741"/>
    </source>
</evidence>
<dbReference type="InterPro" id="IPR001048">
    <property type="entry name" value="Asp/Glu/Uridylate_kinase"/>
</dbReference>
<feature type="binding site" evidence="9">
    <location>
        <position position="205"/>
    </location>
    <ligand>
        <name>substrate</name>
    </ligand>
</feature>
<feature type="site" description="Transition state stabilizer" evidence="9">
    <location>
        <position position="368"/>
    </location>
</feature>
<dbReference type="CDD" id="cd04238">
    <property type="entry name" value="AAK_NAGK-like"/>
    <property type="match status" value="1"/>
</dbReference>
<evidence type="ECO:0000259" key="10">
    <source>
        <dbReference type="Pfam" id="PF00696"/>
    </source>
</evidence>
<keyword evidence="7 9" id="KW-0067">ATP-binding</keyword>
<evidence type="ECO:0000256" key="9">
    <source>
        <dbReference type="HAMAP-Rule" id="MF_00082"/>
    </source>
</evidence>
<keyword evidence="4 9" id="KW-0808">Transferase</keyword>
<feature type="domain" description="DUF559" evidence="11">
    <location>
        <begin position="15"/>
        <end position="119"/>
    </location>
</feature>
<name>A0A562SPS0_9BACT</name>
<dbReference type="InterPro" id="IPR047216">
    <property type="entry name" value="Endonuclease_DUF559_bact"/>
</dbReference>
<evidence type="ECO:0000256" key="1">
    <source>
        <dbReference type="ARBA" id="ARBA00004828"/>
    </source>
</evidence>
<comment type="caution">
    <text evidence="12">The sequence shown here is derived from an EMBL/GenBank/DDBJ whole genome shotgun (WGS) entry which is preliminary data.</text>
</comment>
<comment type="function">
    <text evidence="9">Catalyzes the ATP-dependent phosphorylation of N-acetyl-L-glutamate.</text>
</comment>
<sequence>MKENMFYGASHLIFQKAEELRNRMTPAEELLWKHIHINEWKLKFRRQHPISNYVVDFYCHAARLVIELDGGIHEVEEVKINDQVRERNLKSLGLTVLRFKNEEVFQNKSTVLKTIKDTIATIQENKQLVIEKEKLVVIKIGGNIVDSEPVLASFLESFSKLVGGHTSPPSGDGGFKAILIHGGGKVATKIGESLGIESKYVDGRRITDAATIDLVTMVYAGLINKKVIAQLQSLGCNAIGVTGADGNLIPANKRPVKEIDYGFVGDVKSDKINAQNWSGLLEHGFIPVVAPITHDGKGQLLNTNADTIAQEVAKAMSNLYEVSLIYSFEKAGVLLDANDDATVISNIDPTSYEQLKAEGKIFAGMIPKLDNAFAALNSGVKKVVIGKAEHLNDLINGESGTSITNS</sequence>
<dbReference type="OrthoDB" id="9803155at2"/>
<feature type="domain" description="Aspartate/glutamate/uridylate kinase" evidence="10">
    <location>
        <begin position="134"/>
        <end position="386"/>
    </location>
</feature>
<evidence type="ECO:0000256" key="3">
    <source>
        <dbReference type="ARBA" id="ARBA00022605"/>
    </source>
</evidence>
<dbReference type="Gene3D" id="3.40.960.10">
    <property type="entry name" value="VSR Endonuclease"/>
    <property type="match status" value="1"/>
</dbReference>
<dbReference type="GO" id="GO:0003991">
    <property type="term" value="F:acetylglutamate kinase activity"/>
    <property type="evidence" value="ECO:0007669"/>
    <property type="project" value="UniProtKB-UniRule"/>
</dbReference>
<feature type="site" description="Transition state stabilizer" evidence="9">
    <location>
        <position position="139"/>
    </location>
</feature>
<dbReference type="HAMAP" id="MF_00082">
    <property type="entry name" value="ArgB"/>
    <property type="match status" value="1"/>
</dbReference>
<dbReference type="UniPathway" id="UPA00068">
    <property type="reaction ID" value="UER00107"/>
</dbReference>
<dbReference type="InterPro" id="IPR037528">
    <property type="entry name" value="ArgB"/>
</dbReference>
<dbReference type="NCBIfam" id="TIGR00761">
    <property type="entry name" value="argB"/>
    <property type="match status" value="1"/>
</dbReference>
<dbReference type="InterPro" id="IPR011335">
    <property type="entry name" value="Restrct_endonuc-II-like"/>
</dbReference>
<dbReference type="GO" id="GO:0005524">
    <property type="term" value="F:ATP binding"/>
    <property type="evidence" value="ECO:0007669"/>
    <property type="project" value="UniProtKB-UniRule"/>
</dbReference>
<keyword evidence="13" id="KW-1185">Reference proteome</keyword>
<dbReference type="GO" id="GO:0042450">
    <property type="term" value="P:L-arginine biosynthetic process via ornithine"/>
    <property type="evidence" value="ECO:0007669"/>
    <property type="project" value="UniProtKB-UniRule"/>
</dbReference>
<dbReference type="Pfam" id="PF04480">
    <property type="entry name" value="DUF559"/>
    <property type="match status" value="1"/>
</dbReference>
<dbReference type="Pfam" id="PF00696">
    <property type="entry name" value="AA_kinase"/>
    <property type="match status" value="1"/>
</dbReference>
<evidence type="ECO:0000256" key="7">
    <source>
        <dbReference type="ARBA" id="ARBA00022840"/>
    </source>
</evidence>
<dbReference type="EMBL" id="VLLE01000003">
    <property type="protein sequence ID" value="TWI83034.1"/>
    <property type="molecule type" value="Genomic_DNA"/>
</dbReference>
<dbReference type="PANTHER" id="PTHR23342">
    <property type="entry name" value="N-ACETYLGLUTAMATE SYNTHASE"/>
    <property type="match status" value="1"/>
</dbReference>
<accession>A0A562SPS0</accession>
<comment type="catalytic activity">
    <reaction evidence="8 9">
        <text>N-acetyl-L-glutamate + ATP = N-acetyl-L-glutamyl 5-phosphate + ADP</text>
        <dbReference type="Rhea" id="RHEA:14629"/>
        <dbReference type="ChEBI" id="CHEBI:30616"/>
        <dbReference type="ChEBI" id="CHEBI:44337"/>
        <dbReference type="ChEBI" id="CHEBI:57936"/>
        <dbReference type="ChEBI" id="CHEBI:456216"/>
        <dbReference type="EC" id="2.7.2.8"/>
    </reaction>
</comment>
<comment type="similarity">
    <text evidence="9">Belongs to the acetylglutamate kinase family. ArgB subfamily.</text>
</comment>
<comment type="subcellular location">
    <subcellularLocation>
        <location evidence="9">Cytoplasm</location>
    </subcellularLocation>
</comment>
<dbReference type="Proteomes" id="UP000316167">
    <property type="component" value="Unassembled WGS sequence"/>
</dbReference>
<dbReference type="AlphaFoldDB" id="A0A562SPS0"/>
<evidence type="ECO:0000313" key="12">
    <source>
        <dbReference type="EMBL" id="TWI83034.1"/>
    </source>
</evidence>
<evidence type="ECO:0000259" key="11">
    <source>
        <dbReference type="Pfam" id="PF04480"/>
    </source>
</evidence>
<reference evidence="12 13" key="1">
    <citation type="journal article" date="2015" name="Stand. Genomic Sci.">
        <title>Genomic Encyclopedia of Bacterial and Archaeal Type Strains, Phase III: the genomes of soil and plant-associated and newly described type strains.</title>
        <authorList>
            <person name="Whitman W.B."/>
            <person name="Woyke T."/>
            <person name="Klenk H.P."/>
            <person name="Zhou Y."/>
            <person name="Lilburn T.G."/>
            <person name="Beck B.J."/>
            <person name="De Vos P."/>
            <person name="Vandamme P."/>
            <person name="Eisen J.A."/>
            <person name="Garrity G."/>
            <person name="Hugenholtz P."/>
            <person name="Kyrpides N.C."/>
        </authorList>
    </citation>
    <scope>NUCLEOTIDE SEQUENCE [LARGE SCALE GENOMIC DNA]</scope>
    <source>
        <strain evidence="12 13">CGMCC 1.7271</strain>
    </source>
</reference>
<evidence type="ECO:0000313" key="13">
    <source>
        <dbReference type="Proteomes" id="UP000316167"/>
    </source>
</evidence>
<proteinExistence type="inferred from homology"/>